<evidence type="ECO:0000259" key="5">
    <source>
        <dbReference type="PROSITE" id="PS51898"/>
    </source>
</evidence>
<evidence type="ECO:0000259" key="6">
    <source>
        <dbReference type="PROSITE" id="PS51900"/>
    </source>
</evidence>
<proteinExistence type="predicted"/>
<dbReference type="RefSeq" id="WP_053951273.1">
    <property type="nucleotide sequence ID" value="NZ_CP010552.1"/>
</dbReference>
<dbReference type="KEGG" id="tho:SP60_03290"/>
<evidence type="ECO:0000256" key="2">
    <source>
        <dbReference type="ARBA" id="ARBA00023125"/>
    </source>
</evidence>
<evidence type="ECO:0000313" key="8">
    <source>
        <dbReference type="Proteomes" id="UP000058020"/>
    </source>
</evidence>
<keyword evidence="8" id="KW-1185">Reference proteome</keyword>
<dbReference type="EMBL" id="CP010552">
    <property type="protein sequence ID" value="ALE52332.1"/>
    <property type="molecule type" value="Genomic_DNA"/>
</dbReference>
<feature type="domain" description="Tyr recombinase" evidence="5">
    <location>
        <begin position="157"/>
        <end position="310"/>
    </location>
</feature>
<dbReference type="CDD" id="cd00796">
    <property type="entry name" value="INT_Rci_Hp1_C"/>
    <property type="match status" value="1"/>
</dbReference>
<dbReference type="PROSITE" id="PS51900">
    <property type="entry name" value="CB"/>
    <property type="match status" value="1"/>
</dbReference>
<dbReference type="AlphaFoldDB" id="A0A0M4NTE8"/>
<sequence length="317" mass="36671">MVRKNPNGTFTVDITQGRNKRIQKRFKTRQEAQGYERNFITEVYQNKDWASVKKDNRTLLDLIEAWYAMHGQSLRDGEQRKALLKKVANDLGNPIASDFSAKDFAHYRAKKLKVHKPKTINNKQTYLSSVFNELRRLKEVNYPNPLAEVRTIRIPERELFYLDDEEIKKLFKELKQYKDTYLCALICLTCGTRWGEARSLQPEHIRNGKICLFNTKSGKNRYIPINPKLEAQLDLPLAANKNTFASCYERSGIKKAQGQSTHILRHTFASHFIMNGGDVLSLQKVLGHSTLTMTMRYAHLSPDHLNDVIKYAPVVDL</sequence>
<dbReference type="GO" id="GO:0006310">
    <property type="term" value="P:DNA recombination"/>
    <property type="evidence" value="ECO:0007669"/>
    <property type="project" value="UniProtKB-KW"/>
</dbReference>
<dbReference type="InterPro" id="IPR028259">
    <property type="entry name" value="AP2-like_int_N"/>
</dbReference>
<dbReference type="PATRIC" id="fig|1705394.5.peg.666"/>
<evidence type="ECO:0000256" key="1">
    <source>
        <dbReference type="ARBA" id="ARBA00022908"/>
    </source>
</evidence>
<evidence type="ECO:0008006" key="9">
    <source>
        <dbReference type="Google" id="ProtNLM"/>
    </source>
</evidence>
<dbReference type="InterPro" id="IPR050090">
    <property type="entry name" value="Tyrosine_recombinase_XerCD"/>
</dbReference>
<dbReference type="InterPro" id="IPR013762">
    <property type="entry name" value="Integrase-like_cat_sf"/>
</dbReference>
<dbReference type="SUPFAM" id="SSF56349">
    <property type="entry name" value="DNA breaking-rejoining enzymes"/>
    <property type="match status" value="1"/>
</dbReference>
<feature type="domain" description="Core-binding (CB)" evidence="6">
    <location>
        <begin position="57"/>
        <end position="135"/>
    </location>
</feature>
<dbReference type="Pfam" id="PF14657">
    <property type="entry name" value="Arm-DNA-bind_4"/>
    <property type="match status" value="1"/>
</dbReference>
<dbReference type="PROSITE" id="PS51898">
    <property type="entry name" value="TYR_RECOMBINASE"/>
    <property type="match status" value="1"/>
</dbReference>
<dbReference type="Pfam" id="PF24624">
    <property type="entry name" value="Int_N"/>
    <property type="match status" value="1"/>
</dbReference>
<dbReference type="InterPro" id="IPR057084">
    <property type="entry name" value="Int_N"/>
</dbReference>
<keyword evidence="2 4" id="KW-0238">DNA-binding</keyword>
<evidence type="ECO:0000256" key="3">
    <source>
        <dbReference type="ARBA" id="ARBA00023172"/>
    </source>
</evidence>
<dbReference type="STRING" id="1705394.SP60_03290"/>
<dbReference type="Pfam" id="PF00589">
    <property type="entry name" value="Phage_integrase"/>
    <property type="match status" value="1"/>
</dbReference>
<dbReference type="PANTHER" id="PTHR30349">
    <property type="entry name" value="PHAGE INTEGRASE-RELATED"/>
    <property type="match status" value="1"/>
</dbReference>
<gene>
    <name evidence="7" type="ORF">SP60_03290</name>
</gene>
<evidence type="ECO:0000256" key="4">
    <source>
        <dbReference type="PROSITE-ProRule" id="PRU01248"/>
    </source>
</evidence>
<evidence type="ECO:0000313" key="7">
    <source>
        <dbReference type="EMBL" id="ALE52332.1"/>
    </source>
</evidence>
<dbReference type="GO" id="GO:0003677">
    <property type="term" value="F:DNA binding"/>
    <property type="evidence" value="ECO:0007669"/>
    <property type="project" value="UniProtKB-UniRule"/>
</dbReference>
<reference evidence="7 8" key="1">
    <citation type="journal article" date="2015" name="Genome Announc.">
        <title>Genome Sequence of 'Candidatus Thioglobus autotrophica' Strain EF1, a Chemoautotroph from the SUP05 Clade of Marine Gammaproteobacteria.</title>
        <authorList>
            <person name="Shah V."/>
            <person name="Morris R.M."/>
        </authorList>
    </citation>
    <scope>NUCLEOTIDE SEQUENCE [LARGE SCALE GENOMIC DNA]</scope>
    <source>
        <strain evidence="7 8">EF1</strain>
    </source>
</reference>
<organism evidence="7 8">
    <name type="scientific">Candidatus Thioglobus autotrophicus</name>
    <dbReference type="NCBI Taxonomy" id="1705394"/>
    <lineage>
        <taxon>Bacteria</taxon>
        <taxon>Pseudomonadati</taxon>
        <taxon>Pseudomonadota</taxon>
        <taxon>Gammaproteobacteria</taxon>
        <taxon>Candidatus Pseudothioglobaceae</taxon>
        <taxon>Candidatus Thioglobus</taxon>
    </lineage>
</organism>
<dbReference type="Gene3D" id="1.10.443.10">
    <property type="entry name" value="Intergrase catalytic core"/>
    <property type="match status" value="1"/>
</dbReference>
<dbReference type="Proteomes" id="UP000058020">
    <property type="component" value="Chromosome"/>
</dbReference>
<dbReference type="GO" id="GO:0015074">
    <property type="term" value="P:DNA integration"/>
    <property type="evidence" value="ECO:0007669"/>
    <property type="project" value="UniProtKB-KW"/>
</dbReference>
<dbReference type="InterPro" id="IPR011010">
    <property type="entry name" value="DNA_brk_join_enz"/>
</dbReference>
<name>A0A0M4NTE8_9GAMM</name>
<dbReference type="PANTHER" id="PTHR30349:SF93">
    <property type="entry name" value="FELS-2 PROPHAGE PROTEIN"/>
    <property type="match status" value="1"/>
</dbReference>
<protein>
    <recommendedName>
        <fullName evidence="9">Integrase</fullName>
    </recommendedName>
</protein>
<keyword evidence="1" id="KW-0229">DNA integration</keyword>
<dbReference type="InterPro" id="IPR002104">
    <property type="entry name" value="Integrase_catalytic"/>
</dbReference>
<keyword evidence="3" id="KW-0233">DNA recombination</keyword>
<accession>A0A0M4NTE8</accession>
<dbReference type="OrthoDB" id="9057547at2"/>
<dbReference type="InterPro" id="IPR044068">
    <property type="entry name" value="CB"/>
</dbReference>